<keyword evidence="1" id="KW-0175">Coiled coil</keyword>
<organism evidence="2">
    <name type="scientific">Satyrvirus sp</name>
    <dbReference type="NCBI Taxonomy" id="2487771"/>
    <lineage>
        <taxon>Viruses</taxon>
        <taxon>Varidnaviria</taxon>
        <taxon>Bamfordvirae</taxon>
        <taxon>Nucleocytoviricota</taxon>
        <taxon>Megaviricetes</taxon>
        <taxon>Imitervirales</taxon>
        <taxon>Mimiviridae</taxon>
        <taxon>Megamimivirinae</taxon>
    </lineage>
</organism>
<name>A0A3G5ADQ7_9VIRU</name>
<feature type="coiled-coil region" evidence="1">
    <location>
        <begin position="166"/>
        <end position="234"/>
    </location>
</feature>
<gene>
    <name evidence="2" type="ORF">Satyrvirus10_13</name>
</gene>
<evidence type="ECO:0000313" key="2">
    <source>
        <dbReference type="EMBL" id="AYV85312.1"/>
    </source>
</evidence>
<sequence>MDIDSASQFGFHRKISISGNSTTLSLYYDHAEKNDFGKAIARAQNLIDTFDKIISFCQEEKLVLDERSKKLENTKNENYEFPSENDRIIRAEEIKKKIEQRKLASTQEKEEKNVGYRKEFCRKKFIQGNSTVLYLFYHYTEKDNFEKAIGNAQNLIDTFDKIISFCQKEKLVLDERTKKLENARNEYYVCPREYDEVIDAKEIEEKIEQRRLVKEALEEERIKMEERERRCKEIWAKVLAEEIRKENEERPAKQKKVVDEIQEWWDEFVKCKNVMKNEKYSKYYQYMTGSNDPFRIMQDNTVPVDGFENDVETLDKLNDCLYLIKSYISQTHQIHNVLNRKREFDPNNSVYYYGDCPRNGKGIGGHHKDDCHVNCYRKTGCGRHVFWASGHIDFLNDVSLDDVKVYGKFVEEHQRDEQTVFDHL</sequence>
<reference evidence="2" key="1">
    <citation type="submission" date="2018-10" db="EMBL/GenBank/DDBJ databases">
        <title>Hidden diversity of soil giant viruses.</title>
        <authorList>
            <person name="Schulz F."/>
            <person name="Alteio L."/>
            <person name="Goudeau D."/>
            <person name="Ryan E.M."/>
            <person name="Malmstrom R.R."/>
            <person name="Blanchard J."/>
            <person name="Woyke T."/>
        </authorList>
    </citation>
    <scope>NUCLEOTIDE SEQUENCE</scope>
    <source>
        <strain evidence="2">SAV1</strain>
    </source>
</reference>
<feature type="coiled-coil region" evidence="1">
    <location>
        <begin position="57"/>
        <end position="109"/>
    </location>
</feature>
<protein>
    <submittedName>
        <fullName evidence="2">Uncharacterized protein</fullName>
    </submittedName>
</protein>
<evidence type="ECO:0000256" key="1">
    <source>
        <dbReference type="SAM" id="Coils"/>
    </source>
</evidence>
<proteinExistence type="predicted"/>
<accession>A0A3G5ADQ7</accession>
<dbReference type="EMBL" id="MK072446">
    <property type="protein sequence ID" value="AYV85312.1"/>
    <property type="molecule type" value="Genomic_DNA"/>
</dbReference>